<feature type="domain" description="Tr-type G" evidence="9">
    <location>
        <begin position="6"/>
        <end position="281"/>
    </location>
</feature>
<dbReference type="GO" id="GO:0032790">
    <property type="term" value="P:ribosome disassembly"/>
    <property type="evidence" value="ECO:0007669"/>
    <property type="project" value="TreeGrafter"/>
</dbReference>
<keyword evidence="8" id="KW-0963">Cytoplasm</keyword>
<dbReference type="InterPro" id="IPR035649">
    <property type="entry name" value="EFG_V"/>
</dbReference>
<dbReference type="RefSeq" id="WP_146663499.1">
    <property type="nucleotide sequence ID" value="NZ_CP019791.1"/>
</dbReference>
<dbReference type="EMBL" id="CP019791">
    <property type="protein sequence ID" value="AQT69855.1"/>
    <property type="molecule type" value="Genomic_DNA"/>
</dbReference>
<dbReference type="Pfam" id="PF00009">
    <property type="entry name" value="GTP_EFTU"/>
    <property type="match status" value="1"/>
</dbReference>
<dbReference type="KEGG" id="alus:STSP2_03053"/>
<dbReference type="CDD" id="cd16262">
    <property type="entry name" value="EFG_III"/>
    <property type="match status" value="1"/>
</dbReference>
<dbReference type="NCBIfam" id="TIGR00231">
    <property type="entry name" value="small_GTP"/>
    <property type="match status" value="1"/>
</dbReference>
<accession>A0A1U9NPV0</accession>
<evidence type="ECO:0000256" key="7">
    <source>
        <dbReference type="ARBA" id="ARBA00024731"/>
    </source>
</evidence>
<proteinExistence type="inferred from homology"/>
<dbReference type="InterPro" id="IPR009000">
    <property type="entry name" value="Transl_B-barrel_sf"/>
</dbReference>
<organism evidence="10 11">
    <name type="scientific">Anaerohalosphaera lusitana</name>
    <dbReference type="NCBI Taxonomy" id="1936003"/>
    <lineage>
        <taxon>Bacteria</taxon>
        <taxon>Pseudomonadati</taxon>
        <taxon>Planctomycetota</taxon>
        <taxon>Phycisphaerae</taxon>
        <taxon>Sedimentisphaerales</taxon>
        <taxon>Anaerohalosphaeraceae</taxon>
        <taxon>Anaerohalosphaera</taxon>
    </lineage>
</organism>
<sequence>MAENLEKLRNIGIMAHIDAGKTTVTERVLFYSGRTYKIGETHEGTAVMDWMEEEQERGITITSAATRCEWAGHAINLIDTPGHVDFTAEVERSLRVLDGAVAVFDASEGVQAQSETVWRQGQKYELPCLCFINKMDKLGADFEMAVQSIRDKLLANPVPMQLPIGAENDFVGFVDLMDMKVYKFYQEKKGAEFKVEDIPEDMKDAAEHARHDLLEAAAEFDESIMEDYVHENPISTDRIIAAIREGTLQNKLNPVFVGSALKNIGTRRLLDGVTRFLPSPYDRPKFYGHKPDDEEEAIEIDCDSNKPLVALAFKITSDKHGDLNFLRIYQGSIKKGTRVLNANKNKKENITRIFQMHAASRESRDVAKAGDIVAVIGLKDTWTGDTLSDPKHPVVLESISFPETVISMSIEPATAAERGKLGDALQVLRREDPTFGCQYSEETGQTIISGMGELHLEILRNKLVRDMKVNVRVGTPKVAYKEAISQSAGGEGKFVKQTGGRGQYGHAVIEIEPEADEDGHYTNENTVENAIVGGAIPKEYINPTSKGIMDGLTAGPLAGFPVVGVKATILDGSSHSVDSSEMAFEQAGSMAVRDAMSKAKPILLEPIMKVQVVAPESDYGSVQGSLIAKRAMITDTHVHGNMRVLDAKVPLAEMFGYAGEIRSMTGGRGSFTMEPLAYERVPEQISEKILEAY</sequence>
<dbReference type="CDD" id="cd03713">
    <property type="entry name" value="EFG_mtEFG_C"/>
    <property type="match status" value="1"/>
</dbReference>
<keyword evidence="5 8" id="KW-0648">Protein biosynthesis</keyword>
<dbReference type="Gene3D" id="3.30.230.10">
    <property type="match status" value="1"/>
</dbReference>
<dbReference type="GO" id="GO:0003746">
    <property type="term" value="F:translation elongation factor activity"/>
    <property type="evidence" value="ECO:0007669"/>
    <property type="project" value="UniProtKB-UniRule"/>
</dbReference>
<gene>
    <name evidence="10" type="primary">fusA_2</name>
    <name evidence="8" type="synonym">fusA</name>
    <name evidence="10" type="ORF">STSP2_03053</name>
</gene>
<dbReference type="InterPro" id="IPR009022">
    <property type="entry name" value="EFG_III"/>
</dbReference>
<evidence type="ECO:0000256" key="8">
    <source>
        <dbReference type="HAMAP-Rule" id="MF_00054"/>
    </source>
</evidence>
<reference evidence="11" key="1">
    <citation type="submission" date="2017-02" db="EMBL/GenBank/DDBJ databases">
        <title>Comparative genomics and description of representatives of a novel lineage of planctomycetes thriving in anoxic sediments.</title>
        <authorList>
            <person name="Spring S."/>
            <person name="Bunk B."/>
            <person name="Sproer C."/>
        </authorList>
    </citation>
    <scope>NUCLEOTIDE SEQUENCE [LARGE SCALE GENOMIC DNA]</scope>
    <source>
        <strain evidence="11">ST-NAGAB-D1</strain>
    </source>
</reference>
<dbReference type="CDD" id="cd01434">
    <property type="entry name" value="EFG_mtEFG1_IV"/>
    <property type="match status" value="1"/>
</dbReference>
<dbReference type="NCBIfam" id="NF009381">
    <property type="entry name" value="PRK12740.1-5"/>
    <property type="match status" value="1"/>
</dbReference>
<dbReference type="SMART" id="SM00889">
    <property type="entry name" value="EFG_IV"/>
    <property type="match status" value="1"/>
</dbReference>
<keyword evidence="11" id="KW-1185">Reference proteome</keyword>
<dbReference type="FunFam" id="2.40.30.10:FF:000006">
    <property type="entry name" value="Elongation factor G"/>
    <property type="match status" value="1"/>
</dbReference>
<evidence type="ECO:0000256" key="1">
    <source>
        <dbReference type="ARBA" id="ARBA00005870"/>
    </source>
</evidence>
<dbReference type="PROSITE" id="PS51722">
    <property type="entry name" value="G_TR_2"/>
    <property type="match status" value="1"/>
</dbReference>
<dbReference type="STRING" id="1936003.STSP2_03053"/>
<dbReference type="GO" id="GO:0005525">
    <property type="term" value="F:GTP binding"/>
    <property type="evidence" value="ECO:0007669"/>
    <property type="project" value="UniProtKB-UniRule"/>
</dbReference>
<dbReference type="NCBIfam" id="TIGR00484">
    <property type="entry name" value="EF-G"/>
    <property type="match status" value="1"/>
</dbReference>
<evidence type="ECO:0000256" key="4">
    <source>
        <dbReference type="ARBA" id="ARBA00022768"/>
    </source>
</evidence>
<dbReference type="SUPFAM" id="SSF52540">
    <property type="entry name" value="P-loop containing nucleoside triphosphate hydrolases"/>
    <property type="match status" value="1"/>
</dbReference>
<dbReference type="AlphaFoldDB" id="A0A1U9NPV0"/>
<dbReference type="InterPro" id="IPR027417">
    <property type="entry name" value="P-loop_NTPase"/>
</dbReference>
<dbReference type="InterPro" id="IPR000640">
    <property type="entry name" value="EFG_V-like"/>
</dbReference>
<dbReference type="SUPFAM" id="SSF50447">
    <property type="entry name" value="Translation proteins"/>
    <property type="match status" value="1"/>
</dbReference>
<dbReference type="SUPFAM" id="SSF54980">
    <property type="entry name" value="EF-G C-terminal domain-like"/>
    <property type="match status" value="2"/>
</dbReference>
<dbReference type="Proteomes" id="UP000189674">
    <property type="component" value="Chromosome"/>
</dbReference>
<dbReference type="FunFam" id="3.30.230.10:FF:000003">
    <property type="entry name" value="Elongation factor G"/>
    <property type="match status" value="1"/>
</dbReference>
<comment type="subcellular location">
    <subcellularLocation>
        <location evidence="8">Cytoplasm</location>
    </subcellularLocation>
</comment>
<dbReference type="GO" id="GO:0003924">
    <property type="term" value="F:GTPase activity"/>
    <property type="evidence" value="ECO:0007669"/>
    <property type="project" value="InterPro"/>
</dbReference>
<dbReference type="SUPFAM" id="SSF54211">
    <property type="entry name" value="Ribosomal protein S5 domain 2-like"/>
    <property type="match status" value="1"/>
</dbReference>
<evidence type="ECO:0000256" key="3">
    <source>
        <dbReference type="ARBA" id="ARBA00022741"/>
    </source>
</evidence>
<dbReference type="Pfam" id="PF03764">
    <property type="entry name" value="EFG_IV"/>
    <property type="match status" value="1"/>
</dbReference>
<dbReference type="Gene3D" id="3.30.70.240">
    <property type="match status" value="1"/>
</dbReference>
<dbReference type="FunFam" id="3.30.70.870:FF:000001">
    <property type="entry name" value="Elongation factor G"/>
    <property type="match status" value="1"/>
</dbReference>
<dbReference type="InterPro" id="IPR004540">
    <property type="entry name" value="Transl_elong_EFG/EF2"/>
</dbReference>
<dbReference type="CDD" id="cd01886">
    <property type="entry name" value="EF-G"/>
    <property type="match status" value="1"/>
</dbReference>
<evidence type="ECO:0000256" key="5">
    <source>
        <dbReference type="ARBA" id="ARBA00022917"/>
    </source>
</evidence>
<dbReference type="SMART" id="SM00838">
    <property type="entry name" value="EFG_C"/>
    <property type="match status" value="1"/>
</dbReference>
<comment type="function">
    <text evidence="7 8">Catalyzes the GTP-dependent ribosomal translocation step during translation elongation. During this step, the ribosome changes from the pre-translocational (PRE) to the post-translocational (POST) state as the newly formed A-site-bound peptidyl-tRNA and P-site-bound deacylated tRNA move to the P and E sites, respectively. Catalyzes the coordinated movement of the two tRNA molecules, the mRNA and conformational changes in the ribosome.</text>
</comment>
<dbReference type="InterPro" id="IPR004161">
    <property type="entry name" value="EFTu-like_2"/>
</dbReference>
<dbReference type="FunFam" id="3.40.50.300:FF:000029">
    <property type="entry name" value="Elongation factor G"/>
    <property type="match status" value="1"/>
</dbReference>
<dbReference type="PANTHER" id="PTHR43261">
    <property type="entry name" value="TRANSLATION ELONGATION FACTOR G-RELATED"/>
    <property type="match status" value="1"/>
</dbReference>
<dbReference type="Gene3D" id="2.40.30.10">
    <property type="entry name" value="Translation factors"/>
    <property type="match status" value="1"/>
</dbReference>
<dbReference type="InterPro" id="IPR014721">
    <property type="entry name" value="Ribsml_uS5_D2-typ_fold_subgr"/>
</dbReference>
<dbReference type="CDD" id="cd04088">
    <property type="entry name" value="EFG_mtEFG_II"/>
    <property type="match status" value="1"/>
</dbReference>
<dbReference type="OrthoDB" id="9804431at2"/>
<feature type="binding site" evidence="8">
    <location>
        <begin position="133"/>
        <end position="136"/>
    </location>
    <ligand>
        <name>GTP</name>
        <dbReference type="ChEBI" id="CHEBI:37565"/>
    </ligand>
</feature>
<dbReference type="Pfam" id="PF14492">
    <property type="entry name" value="EFG_III"/>
    <property type="match status" value="1"/>
</dbReference>
<dbReference type="Gene3D" id="3.40.50.300">
    <property type="entry name" value="P-loop containing nucleotide triphosphate hydrolases"/>
    <property type="match status" value="1"/>
</dbReference>
<protein>
    <recommendedName>
        <fullName evidence="2 8">Elongation factor G</fullName>
        <shortName evidence="8">EF-G</shortName>
    </recommendedName>
</protein>
<dbReference type="InterPro" id="IPR047872">
    <property type="entry name" value="EFG_IV"/>
</dbReference>
<keyword evidence="6 8" id="KW-0342">GTP-binding</keyword>
<evidence type="ECO:0000313" key="11">
    <source>
        <dbReference type="Proteomes" id="UP000189674"/>
    </source>
</evidence>
<name>A0A1U9NPV0_9BACT</name>
<dbReference type="InterPro" id="IPR000795">
    <property type="entry name" value="T_Tr_GTP-bd_dom"/>
</dbReference>
<feature type="binding site" evidence="8">
    <location>
        <begin position="79"/>
        <end position="83"/>
    </location>
    <ligand>
        <name>GTP</name>
        <dbReference type="ChEBI" id="CHEBI:37565"/>
    </ligand>
</feature>
<dbReference type="InterPro" id="IPR041095">
    <property type="entry name" value="EFG_II"/>
</dbReference>
<dbReference type="InterPro" id="IPR020568">
    <property type="entry name" value="Ribosomal_Su5_D2-typ_SF"/>
</dbReference>
<dbReference type="Pfam" id="PF03144">
    <property type="entry name" value="GTP_EFTU_D2"/>
    <property type="match status" value="1"/>
</dbReference>
<evidence type="ECO:0000259" key="9">
    <source>
        <dbReference type="PROSITE" id="PS51722"/>
    </source>
</evidence>
<dbReference type="GO" id="GO:0005737">
    <property type="term" value="C:cytoplasm"/>
    <property type="evidence" value="ECO:0007669"/>
    <property type="project" value="UniProtKB-SubCell"/>
</dbReference>
<keyword evidence="3 8" id="KW-0547">Nucleotide-binding</keyword>
<dbReference type="Pfam" id="PF00679">
    <property type="entry name" value="EFG_C"/>
    <property type="match status" value="1"/>
</dbReference>
<comment type="similarity">
    <text evidence="1 8">Belongs to the TRAFAC class translation factor GTPase superfamily. Classic translation factor GTPase family. EF-G/EF-2 subfamily.</text>
</comment>
<feature type="binding site" evidence="8">
    <location>
        <begin position="15"/>
        <end position="22"/>
    </location>
    <ligand>
        <name>GTP</name>
        <dbReference type="ChEBI" id="CHEBI:37565"/>
    </ligand>
</feature>
<dbReference type="InterPro" id="IPR031157">
    <property type="entry name" value="G_TR_CS"/>
</dbReference>
<dbReference type="PANTHER" id="PTHR43261:SF1">
    <property type="entry name" value="RIBOSOME-RELEASING FACTOR 2, MITOCHONDRIAL"/>
    <property type="match status" value="1"/>
</dbReference>
<dbReference type="Gene3D" id="3.30.70.870">
    <property type="entry name" value="Elongation Factor G (Translational Gtpase), domain 3"/>
    <property type="match status" value="1"/>
</dbReference>
<dbReference type="InterPro" id="IPR035647">
    <property type="entry name" value="EFG_III/V"/>
</dbReference>
<dbReference type="FunFam" id="3.30.70.240:FF:000001">
    <property type="entry name" value="Elongation factor G"/>
    <property type="match status" value="1"/>
</dbReference>
<dbReference type="InterPro" id="IPR005517">
    <property type="entry name" value="Transl_elong_EFG/EF2_IV"/>
</dbReference>
<dbReference type="PRINTS" id="PR00315">
    <property type="entry name" value="ELONGATNFCT"/>
</dbReference>
<evidence type="ECO:0000313" key="10">
    <source>
        <dbReference type="EMBL" id="AQT69855.1"/>
    </source>
</evidence>
<dbReference type="HAMAP" id="MF_00054_B">
    <property type="entry name" value="EF_G_EF_2_B"/>
    <property type="match status" value="1"/>
</dbReference>
<evidence type="ECO:0000256" key="6">
    <source>
        <dbReference type="ARBA" id="ARBA00023134"/>
    </source>
</evidence>
<dbReference type="InterPro" id="IPR005225">
    <property type="entry name" value="Small_GTP-bd"/>
</dbReference>
<dbReference type="PROSITE" id="PS00301">
    <property type="entry name" value="G_TR_1"/>
    <property type="match status" value="1"/>
</dbReference>
<evidence type="ECO:0000256" key="2">
    <source>
        <dbReference type="ARBA" id="ARBA00017872"/>
    </source>
</evidence>
<keyword evidence="4 8" id="KW-0251">Elongation factor</keyword>